<evidence type="ECO:0000313" key="1">
    <source>
        <dbReference type="EMBL" id="RKO84784.1"/>
    </source>
</evidence>
<organism evidence="1 2">
    <name type="scientific">Blyttiomyces helicus</name>
    <dbReference type="NCBI Taxonomy" id="388810"/>
    <lineage>
        <taxon>Eukaryota</taxon>
        <taxon>Fungi</taxon>
        <taxon>Fungi incertae sedis</taxon>
        <taxon>Chytridiomycota</taxon>
        <taxon>Chytridiomycota incertae sedis</taxon>
        <taxon>Chytridiomycetes</taxon>
        <taxon>Chytridiomycetes incertae sedis</taxon>
        <taxon>Blyttiomyces</taxon>
    </lineage>
</organism>
<dbReference type="EMBL" id="KZ999738">
    <property type="protein sequence ID" value="RKO84784.1"/>
    <property type="molecule type" value="Genomic_DNA"/>
</dbReference>
<reference evidence="2" key="1">
    <citation type="journal article" date="2018" name="Nat. Microbiol.">
        <title>Leveraging single-cell genomics to expand the fungal tree of life.</title>
        <authorList>
            <person name="Ahrendt S.R."/>
            <person name="Quandt C.A."/>
            <person name="Ciobanu D."/>
            <person name="Clum A."/>
            <person name="Salamov A."/>
            <person name="Andreopoulos B."/>
            <person name="Cheng J.F."/>
            <person name="Woyke T."/>
            <person name="Pelin A."/>
            <person name="Henrissat B."/>
            <person name="Reynolds N.K."/>
            <person name="Benny G.L."/>
            <person name="Smith M.E."/>
            <person name="James T.Y."/>
            <person name="Grigoriev I.V."/>
        </authorList>
    </citation>
    <scope>NUCLEOTIDE SEQUENCE [LARGE SCALE GENOMIC DNA]</scope>
</reference>
<proteinExistence type="predicted"/>
<keyword evidence="2" id="KW-1185">Reference proteome</keyword>
<gene>
    <name evidence="1" type="ORF">BDK51DRAFT_32782</name>
</gene>
<evidence type="ECO:0000313" key="2">
    <source>
        <dbReference type="Proteomes" id="UP000269721"/>
    </source>
</evidence>
<dbReference type="OrthoDB" id="164951at2759"/>
<protein>
    <submittedName>
        <fullName evidence="1">Uncharacterized protein</fullName>
    </submittedName>
</protein>
<sequence length="266" mass="30256">MACSLGLIEEYMEGRYSTHCFRNGGAQYRFMYARIRWALKAMKRWGGWSEGQQLGMLIGLDILVGSVIQHWIIGSEQTCNKPLKSWPPKWRRSCKSKYSQRKLTRGFGRWRVQEEEGGGRGVGWKWSRGGVGRTIEWSLSWRGRACPSFFNFKKNPTVSISSQPRSPLPSSCSTSSEDLVRNLFEILHSEDFEHAPNRDRPTETPLIPSSATRAFAGELSSSFREFRVQLSIPQALARFVLDSAERLTYAPLATHPTLPNAKHLKS</sequence>
<name>A0A4P9VYG0_9FUNG</name>
<accession>A0A4P9VYG0</accession>
<dbReference type="AlphaFoldDB" id="A0A4P9VYG0"/>
<dbReference type="Proteomes" id="UP000269721">
    <property type="component" value="Unassembled WGS sequence"/>
</dbReference>